<evidence type="ECO:0000313" key="6">
    <source>
        <dbReference type="EMBL" id="GAA3951486.1"/>
    </source>
</evidence>
<dbReference type="Gene3D" id="3.40.50.2300">
    <property type="match status" value="1"/>
</dbReference>
<proteinExistence type="predicted"/>
<dbReference type="InterPro" id="IPR011006">
    <property type="entry name" value="CheY-like_superfamily"/>
</dbReference>
<dbReference type="EMBL" id="BAABBO010000001">
    <property type="protein sequence ID" value="GAA3951486.1"/>
    <property type="molecule type" value="Genomic_DNA"/>
</dbReference>
<reference evidence="7" key="1">
    <citation type="journal article" date="2019" name="Int. J. Syst. Evol. Microbiol.">
        <title>The Global Catalogue of Microorganisms (GCM) 10K type strain sequencing project: providing services to taxonomists for standard genome sequencing and annotation.</title>
        <authorList>
            <consortium name="The Broad Institute Genomics Platform"/>
            <consortium name="The Broad Institute Genome Sequencing Center for Infectious Disease"/>
            <person name="Wu L."/>
            <person name="Ma J."/>
        </authorList>
    </citation>
    <scope>NUCLEOTIDE SEQUENCE [LARGE SCALE GENOMIC DNA]</scope>
    <source>
        <strain evidence="7">JCM 17555</strain>
    </source>
</reference>
<protein>
    <recommendedName>
        <fullName evidence="5">Response regulatory domain-containing protein</fullName>
    </recommendedName>
</protein>
<dbReference type="PANTHER" id="PTHR44591">
    <property type="entry name" value="STRESS RESPONSE REGULATOR PROTEIN 1"/>
    <property type="match status" value="1"/>
</dbReference>
<dbReference type="Pfam" id="PF00072">
    <property type="entry name" value="Response_reg"/>
    <property type="match status" value="1"/>
</dbReference>
<evidence type="ECO:0000313" key="7">
    <source>
        <dbReference type="Proteomes" id="UP001501337"/>
    </source>
</evidence>
<comment type="caution">
    <text evidence="6">The sequence shown here is derived from an EMBL/GenBank/DDBJ whole genome shotgun (WGS) entry which is preliminary data.</text>
</comment>
<evidence type="ECO:0000256" key="3">
    <source>
        <dbReference type="PROSITE-ProRule" id="PRU00169"/>
    </source>
</evidence>
<gene>
    <name evidence="6" type="ORF">GCM10022278_08260</name>
</gene>
<name>A0ABP7NQS8_9GAMM</name>
<dbReference type="Proteomes" id="UP001501337">
    <property type="component" value="Unassembled WGS sequence"/>
</dbReference>
<dbReference type="SMART" id="SM00448">
    <property type="entry name" value="REC"/>
    <property type="match status" value="1"/>
</dbReference>
<evidence type="ECO:0000256" key="4">
    <source>
        <dbReference type="SAM" id="Phobius"/>
    </source>
</evidence>
<dbReference type="InterPro" id="IPR050595">
    <property type="entry name" value="Bact_response_regulator"/>
</dbReference>
<keyword evidence="7" id="KW-1185">Reference proteome</keyword>
<sequence length="393" mass="43253">MVGTMSALTQDRRELGTQMSIRTALLVDDSKVARFALSKLLENKNLAVTMAGSAEEALDYLAANEAPDVIFIDHLMPGMSGVEATKAIKANPHTASIPVVMCTSKKSREFEDAAKRFGIYTILTKPPQSENIDRVLQELSTDIATGNLNKEPVDPTALDFVHADENETSLTAAQASAYSQFLEAANSSSHTSAPAPAAGNQVFSSALDADTIEHIARSAVKVSMNTRIHELLTDLFDEQYHHIKRVIDEQNKQASTLTTELDRIVDTKLNVLRDTLTESVTLAVTQEMEDIRRAVKERPAASQGMTPVQLDELKDHLTSVQSIDTDFWQQLQAEAIQQAHDISRETAEDIARRTIEMYAEKERRENRKTYGLALAVSLSVFSLGIAYLVGFMG</sequence>
<accession>A0ABP7NQS8</accession>
<dbReference type="PROSITE" id="PS50110">
    <property type="entry name" value="RESPONSE_REGULATORY"/>
    <property type="match status" value="1"/>
</dbReference>
<evidence type="ECO:0000259" key="5">
    <source>
        <dbReference type="PROSITE" id="PS50110"/>
    </source>
</evidence>
<dbReference type="InterPro" id="IPR001789">
    <property type="entry name" value="Sig_transdc_resp-reg_receiver"/>
</dbReference>
<organism evidence="6 7">
    <name type="scientific">Allohahella marinimesophila</name>
    <dbReference type="NCBI Taxonomy" id="1054972"/>
    <lineage>
        <taxon>Bacteria</taxon>
        <taxon>Pseudomonadati</taxon>
        <taxon>Pseudomonadota</taxon>
        <taxon>Gammaproteobacteria</taxon>
        <taxon>Oceanospirillales</taxon>
        <taxon>Hahellaceae</taxon>
        <taxon>Allohahella</taxon>
    </lineage>
</organism>
<evidence type="ECO:0000256" key="1">
    <source>
        <dbReference type="ARBA" id="ARBA00022553"/>
    </source>
</evidence>
<feature type="transmembrane region" description="Helical" evidence="4">
    <location>
        <begin position="370"/>
        <end position="390"/>
    </location>
</feature>
<dbReference type="SUPFAM" id="SSF52172">
    <property type="entry name" value="CheY-like"/>
    <property type="match status" value="1"/>
</dbReference>
<feature type="domain" description="Response regulatory" evidence="5">
    <location>
        <begin position="23"/>
        <end position="140"/>
    </location>
</feature>
<evidence type="ECO:0000256" key="2">
    <source>
        <dbReference type="ARBA" id="ARBA00023012"/>
    </source>
</evidence>
<keyword evidence="4" id="KW-1133">Transmembrane helix</keyword>
<feature type="modified residue" description="4-aspartylphosphate" evidence="3">
    <location>
        <position position="73"/>
    </location>
</feature>
<keyword evidence="2" id="KW-0902">Two-component regulatory system</keyword>
<keyword evidence="1 3" id="KW-0597">Phosphoprotein</keyword>
<dbReference type="PANTHER" id="PTHR44591:SF14">
    <property type="entry name" value="PROTEIN PILG"/>
    <property type="match status" value="1"/>
</dbReference>
<dbReference type="CDD" id="cd00156">
    <property type="entry name" value="REC"/>
    <property type="match status" value="1"/>
</dbReference>
<keyword evidence="4" id="KW-0472">Membrane</keyword>
<keyword evidence="4" id="KW-0812">Transmembrane</keyword>